<organism evidence="5">
    <name type="scientific">uncultured Eubacteriales bacterium</name>
    <dbReference type="NCBI Taxonomy" id="172733"/>
    <lineage>
        <taxon>Bacteria</taxon>
        <taxon>Bacillati</taxon>
        <taxon>Bacillota</taxon>
        <taxon>Clostridia</taxon>
        <taxon>Eubacteriales</taxon>
        <taxon>environmental samples</taxon>
    </lineage>
</organism>
<dbReference type="GO" id="GO:0008784">
    <property type="term" value="F:alanine racemase activity"/>
    <property type="evidence" value="ECO:0007669"/>
    <property type="project" value="TreeGrafter"/>
</dbReference>
<feature type="domain" description="Alanine racemase N-terminal" evidence="4">
    <location>
        <begin position="8"/>
        <end position="221"/>
    </location>
</feature>
<sequence>MSFPRLDIHLDIIRRNTATIRKLCGDYGVEITGVTKAFAAQPQIAEAFLDSGISKLGDSRIQNLKKLESFKAEKWLIRMPMLSETDETVTYADVSLNSEWSVIEALDKAADRQGKVHKIILMADLGDLREGYVDTKELLSTARKAAKLKHVRLYGVGTNLGCFSFIRPDTEKMSRLQALAAQLPLNGIPVVSGGNSATLHLMMEGGLSNGINNLRLGESLLFGKERCCYSFLRDTQRDAFILSAEIIELKEKPSLPWGEVGVDSYGRYPPIPADHGIRKKAILALGKQDCDIETMQPVDQGIQMLGASSDHMMLDITDSQRDYQVGDRVKFELGYFSLMRAFTSEYIQKSYCE</sequence>
<dbReference type="GO" id="GO:0005829">
    <property type="term" value="C:cytosol"/>
    <property type="evidence" value="ECO:0007669"/>
    <property type="project" value="TreeGrafter"/>
</dbReference>
<protein>
    <submittedName>
        <fullName evidence="5">Amino acid racemase</fullName>
    </submittedName>
</protein>
<evidence type="ECO:0000256" key="3">
    <source>
        <dbReference type="ARBA" id="ARBA00023235"/>
    </source>
</evidence>
<reference evidence="5" key="1">
    <citation type="submission" date="2016-04" db="EMBL/GenBank/DDBJ databases">
        <authorList>
            <person name="Evans L.H."/>
            <person name="Alamgir A."/>
            <person name="Owens N."/>
            <person name="Weber N.D."/>
            <person name="Virtaneva K."/>
            <person name="Barbian K."/>
            <person name="Babar A."/>
            <person name="Rosenke K."/>
        </authorList>
    </citation>
    <scope>NUCLEOTIDE SEQUENCE</scope>
    <source>
        <strain evidence="5">86</strain>
    </source>
</reference>
<evidence type="ECO:0000256" key="2">
    <source>
        <dbReference type="ARBA" id="ARBA00022898"/>
    </source>
</evidence>
<dbReference type="InterPro" id="IPR001608">
    <property type="entry name" value="Ala_racemase_N"/>
</dbReference>
<name>A0A212KG63_9FIRM</name>
<evidence type="ECO:0000259" key="4">
    <source>
        <dbReference type="Pfam" id="PF01168"/>
    </source>
</evidence>
<dbReference type="PANTHER" id="PTHR30511">
    <property type="entry name" value="ALANINE RACEMASE"/>
    <property type="match status" value="1"/>
</dbReference>
<dbReference type="AlphaFoldDB" id="A0A212KG63"/>
<dbReference type="SUPFAM" id="SSF51419">
    <property type="entry name" value="PLP-binding barrel"/>
    <property type="match status" value="1"/>
</dbReference>
<evidence type="ECO:0000256" key="1">
    <source>
        <dbReference type="ARBA" id="ARBA00001933"/>
    </source>
</evidence>
<dbReference type="GO" id="GO:0030170">
    <property type="term" value="F:pyridoxal phosphate binding"/>
    <property type="evidence" value="ECO:0007669"/>
    <property type="project" value="TreeGrafter"/>
</dbReference>
<proteinExistence type="predicted"/>
<keyword evidence="2" id="KW-0663">Pyridoxal phosphate</keyword>
<gene>
    <name evidence="5" type="ORF">KL86CLO1_13006</name>
</gene>
<dbReference type="EMBL" id="FLUN01000001">
    <property type="protein sequence ID" value="SBW10710.1"/>
    <property type="molecule type" value="Genomic_DNA"/>
</dbReference>
<evidence type="ECO:0000313" key="5">
    <source>
        <dbReference type="EMBL" id="SBW10710.1"/>
    </source>
</evidence>
<dbReference type="InterPro" id="IPR000821">
    <property type="entry name" value="Ala_racemase"/>
</dbReference>
<dbReference type="Pfam" id="PF01168">
    <property type="entry name" value="Ala_racemase_N"/>
    <property type="match status" value="1"/>
</dbReference>
<keyword evidence="3" id="KW-0413">Isomerase</keyword>
<dbReference type="CDD" id="cd06815">
    <property type="entry name" value="PLPDE_III_AR_like_1"/>
    <property type="match status" value="1"/>
</dbReference>
<comment type="cofactor">
    <cofactor evidence="1">
        <name>pyridoxal 5'-phosphate</name>
        <dbReference type="ChEBI" id="CHEBI:597326"/>
    </cofactor>
</comment>
<accession>A0A212KG63</accession>
<dbReference type="InterPro" id="IPR029066">
    <property type="entry name" value="PLP-binding_barrel"/>
</dbReference>
<dbReference type="Gene3D" id="3.20.20.10">
    <property type="entry name" value="Alanine racemase"/>
    <property type="match status" value="1"/>
</dbReference>
<dbReference type="PANTHER" id="PTHR30511:SF3">
    <property type="entry name" value="LYSINE RACEMASE"/>
    <property type="match status" value="1"/>
</dbReference>